<accession>A0ABN9CHW5</accession>
<dbReference type="PROSITE" id="PS51384">
    <property type="entry name" value="FAD_FR"/>
    <property type="match status" value="1"/>
</dbReference>
<dbReference type="Proteomes" id="UP001162483">
    <property type="component" value="Unassembled WGS sequence"/>
</dbReference>
<keyword evidence="4" id="KW-1185">Reference proteome</keyword>
<comment type="caution">
    <text evidence="3">The sequence shown here is derived from an EMBL/GenBank/DDBJ whole genome shotgun (WGS) entry which is preliminary data.</text>
</comment>
<gene>
    <name evidence="3" type="ORF">SPARVUS_LOCUS5017727</name>
</gene>
<dbReference type="PANTHER" id="PTHR11972:SF175">
    <property type="entry name" value="NAD(P)H OXIDASE (H2O2-FORMING)"/>
    <property type="match status" value="1"/>
</dbReference>
<proteinExistence type="predicted"/>
<organism evidence="3 4">
    <name type="scientific">Staurois parvus</name>
    <dbReference type="NCBI Taxonomy" id="386267"/>
    <lineage>
        <taxon>Eukaryota</taxon>
        <taxon>Metazoa</taxon>
        <taxon>Chordata</taxon>
        <taxon>Craniata</taxon>
        <taxon>Vertebrata</taxon>
        <taxon>Euteleostomi</taxon>
        <taxon>Amphibia</taxon>
        <taxon>Batrachia</taxon>
        <taxon>Anura</taxon>
        <taxon>Neobatrachia</taxon>
        <taxon>Ranoidea</taxon>
        <taxon>Ranidae</taxon>
        <taxon>Staurois</taxon>
    </lineage>
</organism>
<feature type="domain" description="FAD-binding FR-type" evidence="2">
    <location>
        <begin position="4"/>
        <end position="102"/>
    </location>
</feature>
<dbReference type="InterPro" id="IPR050369">
    <property type="entry name" value="RBOH/FRE"/>
</dbReference>
<reference evidence="3" key="1">
    <citation type="submission" date="2023-05" db="EMBL/GenBank/DDBJ databases">
        <authorList>
            <person name="Stuckert A."/>
        </authorList>
    </citation>
    <scope>NUCLEOTIDE SEQUENCE</scope>
</reference>
<sequence>SLSRKKREISVIKAELLPSGVTFLKFQRPNDFEYKSGQWVRIACLSLGTNEYHPFTLTSAPNEDTLSLHIRAAGPWTTRLREMYSPQSIAELDSYPKIYLDG</sequence>
<dbReference type="Gene3D" id="2.40.30.10">
    <property type="entry name" value="Translation factors"/>
    <property type="match status" value="1"/>
</dbReference>
<evidence type="ECO:0000313" key="3">
    <source>
        <dbReference type="EMBL" id="CAI9559117.1"/>
    </source>
</evidence>
<dbReference type="PANTHER" id="PTHR11972">
    <property type="entry name" value="NADPH OXIDASE"/>
    <property type="match status" value="1"/>
</dbReference>
<dbReference type="CDD" id="cd06186">
    <property type="entry name" value="NOX_Duox_like_FAD_NADP"/>
    <property type="match status" value="1"/>
</dbReference>
<dbReference type="SUPFAM" id="SSF63380">
    <property type="entry name" value="Riboflavin synthase domain-like"/>
    <property type="match status" value="1"/>
</dbReference>
<dbReference type="Pfam" id="PF08022">
    <property type="entry name" value="FAD_binding_8"/>
    <property type="match status" value="1"/>
</dbReference>
<evidence type="ECO:0000259" key="2">
    <source>
        <dbReference type="PROSITE" id="PS51384"/>
    </source>
</evidence>
<feature type="non-terminal residue" evidence="3">
    <location>
        <position position="102"/>
    </location>
</feature>
<dbReference type="EMBL" id="CATNWA010009984">
    <property type="protein sequence ID" value="CAI9559117.1"/>
    <property type="molecule type" value="Genomic_DNA"/>
</dbReference>
<dbReference type="InterPro" id="IPR017938">
    <property type="entry name" value="Riboflavin_synthase-like_b-brl"/>
</dbReference>
<evidence type="ECO:0000313" key="4">
    <source>
        <dbReference type="Proteomes" id="UP001162483"/>
    </source>
</evidence>
<keyword evidence="1" id="KW-0560">Oxidoreductase</keyword>
<dbReference type="InterPro" id="IPR017927">
    <property type="entry name" value="FAD-bd_FR_type"/>
</dbReference>
<name>A0ABN9CHW5_9NEOB</name>
<dbReference type="InterPro" id="IPR013112">
    <property type="entry name" value="FAD-bd_8"/>
</dbReference>
<evidence type="ECO:0000256" key="1">
    <source>
        <dbReference type="ARBA" id="ARBA00023002"/>
    </source>
</evidence>
<feature type="non-terminal residue" evidence="3">
    <location>
        <position position="1"/>
    </location>
</feature>
<protein>
    <recommendedName>
        <fullName evidence="2">FAD-binding FR-type domain-containing protein</fullName>
    </recommendedName>
</protein>